<keyword evidence="9" id="KW-1185">Reference proteome</keyword>
<evidence type="ECO:0000256" key="1">
    <source>
        <dbReference type="ARBA" id="ARBA00009902"/>
    </source>
</evidence>
<dbReference type="GeneID" id="83179269"/>
<dbReference type="Gene3D" id="2.115.10.20">
    <property type="entry name" value="Glycosyl hydrolase domain, family 43"/>
    <property type="match status" value="1"/>
</dbReference>
<evidence type="ECO:0000256" key="2">
    <source>
        <dbReference type="ARBA" id="ARBA00022729"/>
    </source>
</evidence>
<dbReference type="InterPro" id="IPR013189">
    <property type="entry name" value="Glyco_hydro_32_C"/>
</dbReference>
<evidence type="ECO:0000259" key="6">
    <source>
        <dbReference type="Pfam" id="PF00251"/>
    </source>
</evidence>
<evidence type="ECO:0000259" key="7">
    <source>
        <dbReference type="Pfam" id="PF08244"/>
    </source>
</evidence>
<proteinExistence type="inferred from homology"/>
<protein>
    <submittedName>
        <fullName evidence="8">Glycoside hydrolase family 32</fullName>
    </submittedName>
</protein>
<dbReference type="InterPro" id="IPR013320">
    <property type="entry name" value="ConA-like_dom_sf"/>
</dbReference>
<evidence type="ECO:0000256" key="4">
    <source>
        <dbReference type="ARBA" id="ARBA00023295"/>
    </source>
</evidence>
<dbReference type="EMBL" id="JAPQKR010000012">
    <property type="protein sequence ID" value="KAJ5204027.1"/>
    <property type="molecule type" value="Genomic_DNA"/>
</dbReference>
<dbReference type="PANTHER" id="PTHR42800:SF3">
    <property type="entry name" value="GLYCOSYL HYDROLASE FAMILY 32 N-TERMINAL DOMAIN-CONTAINING PROTEIN"/>
    <property type="match status" value="1"/>
</dbReference>
<keyword evidence="2" id="KW-0732">Signal</keyword>
<evidence type="ECO:0000313" key="9">
    <source>
        <dbReference type="Proteomes" id="UP001150904"/>
    </source>
</evidence>
<evidence type="ECO:0000256" key="5">
    <source>
        <dbReference type="RuleBase" id="RU362110"/>
    </source>
</evidence>
<sequence length="634" mass="70821">MSVLISGVDVPGHPPRDKHSLQSYEANKLDGKQTSRIALSKPSFHLNAPSGWQNDPCGAGYDSFTGLYHLFFQWNPYGNDWGNMSWCHATSSDLVSWSTSPIPAMTPSAEYDRCGVFTGCMCPTDIHGNPGALTVAYTSVSHLPIHYTLPYTRGSESLSLATSKDGGMTWQREDCNPILPGPPQHLQVTGWRDPYITTWDRGEASQNQHSNLYGFISGGISDQTPTIFVYSVNPQDLRQWQYTGLLTNVGLNFRPSRWSGDFGVNWEVTNLMTLTNDSGDSRDFVVMGVEGCLRPEGSDRVAGEARHRRDPRGQLWMSVKASGEQKTTENVLTEYAFAGVFDHGCLYAANGFWDPQTSRNIIYGWITEEDLPDGPRHRQGWSGMISLPRVVNMMTLRNVKKARSSPLHSITSIEKIPEHDGNDFTIHTLRITPDPRLGRLRHGATKSNLTQLSLHPSSFLSSESCLPLTTARWELTSEFSVSQACERVGIEIAHTAGMFLFNNFPPNTTINLSLDFEHRTTLAWHPRSETITIHRPSVENPDINHGHETAPHTLFTCVNEQGEETEENLRVHAFFDKSVLEVFVNERTVITTRIYHPSNRCSGLRFFAEPAEGQSDQPPTTLLKADVWDGLDAN</sequence>
<dbReference type="Proteomes" id="UP001150904">
    <property type="component" value="Unassembled WGS sequence"/>
</dbReference>
<feature type="domain" description="Glycosyl hydrolase family 32 C-terminal" evidence="7">
    <location>
        <begin position="439"/>
        <end position="612"/>
    </location>
</feature>
<keyword evidence="3 5" id="KW-0378">Hydrolase</keyword>
<evidence type="ECO:0000313" key="8">
    <source>
        <dbReference type="EMBL" id="KAJ5204027.1"/>
    </source>
</evidence>
<dbReference type="GO" id="GO:0005987">
    <property type="term" value="P:sucrose catabolic process"/>
    <property type="evidence" value="ECO:0007669"/>
    <property type="project" value="TreeGrafter"/>
</dbReference>
<dbReference type="RefSeq" id="XP_058308506.1">
    <property type="nucleotide sequence ID" value="XM_058451968.1"/>
</dbReference>
<dbReference type="CDD" id="cd18621">
    <property type="entry name" value="GH32_XdINV-like"/>
    <property type="match status" value="1"/>
</dbReference>
<dbReference type="Pfam" id="PF00251">
    <property type="entry name" value="Glyco_hydro_32N"/>
    <property type="match status" value="1"/>
</dbReference>
<dbReference type="Pfam" id="PF08244">
    <property type="entry name" value="Glyco_hydro_32C"/>
    <property type="match status" value="1"/>
</dbReference>
<dbReference type="Gene3D" id="2.60.120.560">
    <property type="entry name" value="Exo-inulinase, domain 1"/>
    <property type="match status" value="1"/>
</dbReference>
<dbReference type="SUPFAM" id="SSF49899">
    <property type="entry name" value="Concanavalin A-like lectins/glucanases"/>
    <property type="match status" value="1"/>
</dbReference>
<accession>A0A9W9MMJ5</accession>
<reference evidence="8" key="1">
    <citation type="submission" date="2022-12" db="EMBL/GenBank/DDBJ databases">
        <authorList>
            <person name="Petersen C."/>
        </authorList>
    </citation>
    <scope>NUCLEOTIDE SEQUENCE</scope>
    <source>
        <strain evidence="8">IBT 15544</strain>
    </source>
</reference>
<dbReference type="GO" id="GO:0005737">
    <property type="term" value="C:cytoplasm"/>
    <property type="evidence" value="ECO:0007669"/>
    <property type="project" value="TreeGrafter"/>
</dbReference>
<dbReference type="GO" id="GO:0004575">
    <property type="term" value="F:sucrose alpha-glucosidase activity"/>
    <property type="evidence" value="ECO:0007669"/>
    <property type="project" value="TreeGrafter"/>
</dbReference>
<dbReference type="FunFam" id="2.115.10.20:FF:000011">
    <property type="entry name" value="Glycosyl hydrolases family 32 superfamily"/>
    <property type="match status" value="1"/>
</dbReference>
<organism evidence="8 9">
    <name type="scientific">Penicillium cinerascens</name>
    <dbReference type="NCBI Taxonomy" id="70096"/>
    <lineage>
        <taxon>Eukaryota</taxon>
        <taxon>Fungi</taxon>
        <taxon>Dikarya</taxon>
        <taxon>Ascomycota</taxon>
        <taxon>Pezizomycotina</taxon>
        <taxon>Eurotiomycetes</taxon>
        <taxon>Eurotiomycetidae</taxon>
        <taxon>Eurotiales</taxon>
        <taxon>Aspergillaceae</taxon>
        <taxon>Penicillium</taxon>
    </lineage>
</organism>
<gene>
    <name evidence="8" type="ORF">N7498_004906</name>
</gene>
<dbReference type="PANTHER" id="PTHR42800">
    <property type="entry name" value="EXOINULINASE INUD (AFU_ORTHOLOGUE AFUA_5G00480)"/>
    <property type="match status" value="1"/>
</dbReference>
<dbReference type="InterPro" id="IPR001362">
    <property type="entry name" value="Glyco_hydro_32"/>
</dbReference>
<feature type="domain" description="Glycosyl hydrolase family 32 N-terminal" evidence="6">
    <location>
        <begin position="45"/>
        <end position="395"/>
    </location>
</feature>
<reference evidence="8" key="2">
    <citation type="journal article" date="2023" name="IMA Fungus">
        <title>Comparative genomic study of the Penicillium genus elucidates a diverse pangenome and 15 lateral gene transfer events.</title>
        <authorList>
            <person name="Petersen C."/>
            <person name="Sorensen T."/>
            <person name="Nielsen M.R."/>
            <person name="Sondergaard T.E."/>
            <person name="Sorensen J.L."/>
            <person name="Fitzpatrick D.A."/>
            <person name="Frisvad J.C."/>
            <person name="Nielsen K.L."/>
        </authorList>
    </citation>
    <scope>NUCLEOTIDE SEQUENCE</scope>
    <source>
        <strain evidence="8">IBT 15544</strain>
    </source>
</reference>
<comment type="similarity">
    <text evidence="1 5">Belongs to the glycosyl hydrolase 32 family.</text>
</comment>
<comment type="caution">
    <text evidence="8">The sequence shown here is derived from an EMBL/GenBank/DDBJ whole genome shotgun (WGS) entry which is preliminary data.</text>
</comment>
<evidence type="ECO:0000256" key="3">
    <source>
        <dbReference type="ARBA" id="ARBA00022801"/>
    </source>
</evidence>
<dbReference type="SMART" id="SM00640">
    <property type="entry name" value="Glyco_32"/>
    <property type="match status" value="1"/>
</dbReference>
<dbReference type="InterPro" id="IPR013148">
    <property type="entry name" value="Glyco_hydro_32_N"/>
</dbReference>
<keyword evidence="4 5" id="KW-0326">Glycosidase</keyword>
<dbReference type="OrthoDB" id="202537at2759"/>
<name>A0A9W9MMJ5_9EURO</name>
<dbReference type="SUPFAM" id="SSF75005">
    <property type="entry name" value="Arabinanase/levansucrase/invertase"/>
    <property type="match status" value="1"/>
</dbReference>
<dbReference type="InterPro" id="IPR023296">
    <property type="entry name" value="Glyco_hydro_beta-prop_sf"/>
</dbReference>
<dbReference type="AlphaFoldDB" id="A0A9W9MMJ5"/>